<keyword evidence="2" id="KW-0732">Signal</keyword>
<dbReference type="EMBL" id="FNNB01000003">
    <property type="protein sequence ID" value="SDW79963.1"/>
    <property type="molecule type" value="Genomic_DNA"/>
</dbReference>
<dbReference type="InterPro" id="IPR051172">
    <property type="entry name" value="Chlamydia_OmcB"/>
</dbReference>
<accession>A0A1H2WH09</accession>
<feature type="region of interest" description="Disordered" evidence="1">
    <location>
        <begin position="925"/>
        <end position="946"/>
    </location>
</feature>
<dbReference type="PANTHER" id="PTHR34819">
    <property type="entry name" value="LARGE CYSTEINE-RICH PERIPLASMIC PROTEIN OMCB"/>
    <property type="match status" value="1"/>
</dbReference>
<evidence type="ECO:0000259" key="4">
    <source>
        <dbReference type="Pfam" id="PF20009"/>
    </source>
</evidence>
<feature type="domain" description="DUF11" evidence="3">
    <location>
        <begin position="1466"/>
        <end position="1563"/>
    </location>
</feature>
<evidence type="ECO:0000313" key="8">
    <source>
        <dbReference type="Proteomes" id="UP000183076"/>
    </source>
</evidence>
<dbReference type="NCBIfam" id="TIGR01451">
    <property type="entry name" value="B_ant_repeat"/>
    <property type="match status" value="2"/>
</dbReference>
<evidence type="ECO:0000256" key="1">
    <source>
        <dbReference type="SAM" id="MobiDB-lite"/>
    </source>
</evidence>
<evidence type="ECO:0000313" key="7">
    <source>
        <dbReference type="EMBL" id="SDW79963.1"/>
    </source>
</evidence>
<dbReference type="Pfam" id="PF01345">
    <property type="entry name" value="DUF11"/>
    <property type="match status" value="1"/>
</dbReference>
<sequence>MYKVFGTPQQEVRLMSISKLTFTKLNCAAALAALVVTGAGQADAGEFELDWGTYDWPGGNLGPLTRTLRDQYGFEVDLTFEHTGNYTAFSGEGTPNDSAIFGGNVESLVVISDAPRNRGRFGDARTTSSISTSSGGVAFPIDNLQIDILDIDASDSNAGSDRCDFVTAFGDNGNPTLAPVSAAPAVLVGPGPGSGFTGTIGANQAQCIYVEGFGASPTSNNDDTGTVRATFPDSTSTVTFWYDETIGNVRNYSQFTNYDPAPRGIGMFGAATFNVDQSISLTRTASPSTGTQGETVTYTYTVTNTGALPFNTGQDIVIDDDLLGPVLCPAITTPVAPGGTVVCQEDYTIQAADVLTGSVDSNAVAGIGRIGQPFVSRLQSNSESLSIVSSVLSGETGSQSCTPQSVFRQPSTQLAGSGSRTNVTPSDIFLFDDVTTDINGNPIDVVMQVTSINNATALELDTSLEARMTPEDDAYITYRLRLVQDGTATAANPQGLAIDQSRINGVIVQQTDVDSRGTGDDSSDVVGSLTNPTVTSFFNTAPLSSFPAGPNAIAMDPAKVGDPFDWEDEPNESSFDNYATYEFNTFVEAEFIHGYTGTSDRSATRGSGIQLCAISNTSPDIVAQDDDYTASPVNTLLGGTAGEVMSNDTINGLPAAFPTATLTVLTEAVPQNTGDPVPILETAGAEAGRVIVPAGVPAGVYTIEYQLCDALDPADCDRALVTVAVFAGLGVDFGDAPLSYLTPTHGVDGSPGVYLGLIEPDIELVAQSDATATADDLIGTDDEDGITFPVLTQGTISTLDVTVTGNGNLQAWIDFNGDGLFEETLGERIALDLKDDGTQFDNVAGDGVIQIDVTVPSDATTSTTYARFRYGSETGLSTSDFAVDGEVEDYSLVIAAADLSDRGDAPATYGDPRHIVVQDIYLGAGEPDTEQTPQHSPDSDADDLSGFDDEDSIAVFPILEAGTTVPLTIVTHETLSAQLALGIPVTAGITNLQLWVDFDQSGTFDPSEHIAVDYRDGGAGDTDGVFNNQITLNIPVPANITSGFTHARIRWSTSSAVAADPFDGLNFDGEVEDYKVILSAGAVPFTCDGSLYRVTQTDTQLQRLSFTESAGVYSITATDIGAPAGVQYDGGWGYNALDGLFYGVRAATRELIRLDSTGNYEVVSTLPASAAVGSTAGDILPNGVMVYRVNGANALQLLDLSDPSAPVDLGLITLSAAVEPSDIAYNPNDGMLYGVNEASDRLFYIDPADGTSGTRAPVEFGPTAWTGSYGAVWFDFYGRMYINQNVTNEVYEADVGLQGSGSGGGQLIDTVPVGEGGLNDGAACPSRFGPLPPEGDLSGVVYRDTNYSDSYQPGETVLSAVTVSLYDDNGTADIADDTFLTSVETASNGTYLFSDLSATATYRVEVDAADPDMPPGLVAGTVNPQTGVSITAGSVRTLDFGFVNGGATADLSLTKGVFDTSGQPVTQAGPGTELDFVLTVTNDGPDGTTGVRVRDLIPDGFTFVSATPADGTDTYDANTGTWDVGEVANGASETLTVRVTMNATGEHTNVAEIIASDLPDPDSDPLVGPLTDDLGDGVADDDEAAVSVSFAGSGPSLSGKVFIDNGAGSDTAYDALQGASEADTGAAEVRITDSSGTLIGSPQVASDGSWSLTLPEGFADDVTITVVPDNGLLTVSENPGALPGLVNPASGDGTFTFTPAAGTSYPDLDVGLIEDARLSESQQSAIRPAQVVTLRHEYLADAEGSVVFDTDIQSITAPGLFSVALFEDAACDGTATSPITTALPVTPDTRICLVARVAASGAAAPGSTIAFDVVADTTYGATGATEQDRNTDLVRVESSEGVLKLRKTVRNVTQGTPEGVSNGAAAGDVLEYRIFLDNPGELPATNIVIHDRTPPYTELASAIPSPVSIGGNVVCTMTTPGADTAGYAGALQWDCTGSHEPGATGSVSFEVRIAP</sequence>
<evidence type="ECO:0000259" key="6">
    <source>
        <dbReference type="Pfam" id="PF24346"/>
    </source>
</evidence>
<feature type="domain" description="DUF7507" evidence="6">
    <location>
        <begin position="278"/>
        <end position="365"/>
    </location>
</feature>
<organism evidence="7 8">
    <name type="scientific">Sulfitobacter pontiacus</name>
    <dbReference type="NCBI Taxonomy" id="60137"/>
    <lineage>
        <taxon>Bacteria</taxon>
        <taxon>Pseudomonadati</taxon>
        <taxon>Pseudomonadota</taxon>
        <taxon>Alphaproteobacteria</taxon>
        <taxon>Rhodobacterales</taxon>
        <taxon>Roseobacteraceae</taxon>
        <taxon>Sulfitobacter</taxon>
    </lineage>
</organism>
<gene>
    <name evidence="7" type="ORF">SAMN04488041_103266</name>
</gene>
<feature type="domain" description="DUF6923" evidence="5">
    <location>
        <begin position="1096"/>
        <end position="1325"/>
    </location>
</feature>
<feature type="chain" id="PRO_5010321683" evidence="2">
    <location>
        <begin position="45"/>
        <end position="1955"/>
    </location>
</feature>
<reference evidence="8" key="1">
    <citation type="submission" date="2016-10" db="EMBL/GenBank/DDBJ databases">
        <authorList>
            <person name="Varghese N."/>
            <person name="Submissions S."/>
        </authorList>
    </citation>
    <scope>NUCLEOTIDE SEQUENCE [LARGE SCALE GENOMIC DNA]</scope>
    <source>
        <strain evidence="8">DSM 10014</strain>
    </source>
</reference>
<dbReference type="SUPFAM" id="SSF117074">
    <property type="entry name" value="Hypothetical protein PA1324"/>
    <property type="match status" value="1"/>
</dbReference>
<dbReference type="InterPro" id="IPR011048">
    <property type="entry name" value="Haem_d1_sf"/>
</dbReference>
<dbReference type="STRING" id="60137.SAMN04488041_103266"/>
<dbReference type="InterPro" id="IPR054215">
    <property type="entry name" value="DUF6923"/>
</dbReference>
<evidence type="ECO:0000256" key="2">
    <source>
        <dbReference type="SAM" id="SignalP"/>
    </source>
</evidence>
<dbReference type="Gene3D" id="2.60.40.10">
    <property type="entry name" value="Immunoglobulins"/>
    <property type="match status" value="2"/>
</dbReference>
<dbReference type="InterPro" id="IPR047589">
    <property type="entry name" value="DUF11_rpt"/>
</dbReference>
<evidence type="ECO:0000259" key="3">
    <source>
        <dbReference type="Pfam" id="PF01345"/>
    </source>
</evidence>
<feature type="signal peptide" evidence="2">
    <location>
        <begin position="1"/>
        <end position="44"/>
    </location>
</feature>
<dbReference type="InterPro" id="IPR013783">
    <property type="entry name" value="Ig-like_fold"/>
</dbReference>
<proteinExistence type="predicted"/>
<dbReference type="Pfam" id="PF21959">
    <property type="entry name" value="DUF6923"/>
    <property type="match status" value="1"/>
</dbReference>
<evidence type="ECO:0000259" key="5">
    <source>
        <dbReference type="Pfam" id="PF21959"/>
    </source>
</evidence>
<name>A0A1H2WH09_9RHOB</name>
<dbReference type="InterPro" id="IPR055354">
    <property type="entry name" value="DUF7507"/>
</dbReference>
<feature type="domain" description="GEVED" evidence="4">
    <location>
        <begin position="992"/>
        <end position="1076"/>
    </location>
</feature>
<feature type="domain" description="GEVED" evidence="4">
    <location>
        <begin position="808"/>
        <end position="892"/>
    </location>
</feature>
<dbReference type="Gene3D" id="2.60.40.1170">
    <property type="entry name" value="Mu homology domain, subdomain B"/>
    <property type="match status" value="1"/>
</dbReference>
<dbReference type="Pfam" id="PF20009">
    <property type="entry name" value="GEVED"/>
    <property type="match status" value="2"/>
</dbReference>
<dbReference type="Pfam" id="PF24346">
    <property type="entry name" value="DUF7507"/>
    <property type="match status" value="1"/>
</dbReference>
<dbReference type="InterPro" id="IPR045474">
    <property type="entry name" value="GEVED"/>
</dbReference>
<dbReference type="Proteomes" id="UP000183076">
    <property type="component" value="Unassembled WGS sequence"/>
</dbReference>
<dbReference type="PANTHER" id="PTHR34819:SF3">
    <property type="entry name" value="CELL SURFACE PROTEIN"/>
    <property type="match status" value="1"/>
</dbReference>
<dbReference type="SUPFAM" id="SSF51004">
    <property type="entry name" value="C-terminal (heme d1) domain of cytochrome cd1-nitrite reductase"/>
    <property type="match status" value="1"/>
</dbReference>
<protein>
    <submittedName>
        <fullName evidence="7">Conserved repeat domain-containing protein</fullName>
    </submittedName>
</protein>
<dbReference type="InterPro" id="IPR001434">
    <property type="entry name" value="OmcB-like_DUF11"/>
</dbReference>